<keyword evidence="1" id="KW-0732">Signal</keyword>
<organism evidence="2 3">
    <name type="scientific">Pseudoalteromonas ulvae</name>
    <dbReference type="NCBI Taxonomy" id="107327"/>
    <lineage>
        <taxon>Bacteria</taxon>
        <taxon>Pseudomonadati</taxon>
        <taxon>Pseudomonadota</taxon>
        <taxon>Gammaproteobacteria</taxon>
        <taxon>Alteromonadales</taxon>
        <taxon>Pseudoalteromonadaceae</taxon>
        <taxon>Pseudoalteromonas</taxon>
    </lineage>
</organism>
<sequence>MKLITLVCSLLFVSHVHANSVDITDLKLREFIPGASSSVAYFTLSNTSKEARTLVGVNVEGIGRAELHQHQLIDGMMKMTQLPSLEIPAGQSVTFEPGGLHLMLFEPDAHQNTSDKKTAVFIFKNGEQISSQGQVISLMRETHDHSHHH</sequence>
<dbReference type="AlphaFoldDB" id="A0A244CNH9"/>
<dbReference type="OrthoDB" id="9796962at2"/>
<dbReference type="PANTHER" id="PTHR36302">
    <property type="entry name" value="BLR7088 PROTEIN"/>
    <property type="match status" value="1"/>
</dbReference>
<dbReference type="InterPro" id="IPR058248">
    <property type="entry name" value="Lxx211020-like"/>
</dbReference>
<evidence type="ECO:0008006" key="4">
    <source>
        <dbReference type="Google" id="ProtNLM"/>
    </source>
</evidence>
<dbReference type="Proteomes" id="UP000194841">
    <property type="component" value="Unassembled WGS sequence"/>
</dbReference>
<dbReference type="RefSeq" id="WP_086744578.1">
    <property type="nucleotide sequence ID" value="NZ_MWPV01000004.1"/>
</dbReference>
<reference evidence="2 3" key="1">
    <citation type="submission" date="2017-02" db="EMBL/GenBank/DDBJ databases">
        <title>Pseudoalteromonas ulvae TC14 Genome.</title>
        <authorList>
            <person name="Molmeret M."/>
        </authorList>
    </citation>
    <scope>NUCLEOTIDE SEQUENCE [LARGE SCALE GENOMIC DNA]</scope>
    <source>
        <strain evidence="2">TC14</strain>
    </source>
</reference>
<evidence type="ECO:0000313" key="2">
    <source>
        <dbReference type="EMBL" id="OUL57118.1"/>
    </source>
</evidence>
<gene>
    <name evidence="2" type="ORF">B1199_13145</name>
</gene>
<evidence type="ECO:0000256" key="1">
    <source>
        <dbReference type="SAM" id="SignalP"/>
    </source>
</evidence>
<comment type="caution">
    <text evidence="2">The sequence shown here is derived from an EMBL/GenBank/DDBJ whole genome shotgun (WGS) entry which is preliminary data.</text>
</comment>
<name>A0A244CNH9_PSEDV</name>
<dbReference type="InterPro" id="IPR036182">
    <property type="entry name" value="PCuAC_sf"/>
</dbReference>
<evidence type="ECO:0000313" key="3">
    <source>
        <dbReference type="Proteomes" id="UP000194841"/>
    </source>
</evidence>
<dbReference type="EMBL" id="MWPV01000004">
    <property type="protein sequence ID" value="OUL57118.1"/>
    <property type="molecule type" value="Genomic_DNA"/>
</dbReference>
<feature type="chain" id="PRO_5012083095" description="Copper chaperone" evidence="1">
    <location>
        <begin position="19"/>
        <end position="149"/>
    </location>
</feature>
<dbReference type="Pfam" id="PF04314">
    <property type="entry name" value="PCuAC"/>
    <property type="match status" value="1"/>
</dbReference>
<protein>
    <recommendedName>
        <fullName evidence="4">Copper chaperone</fullName>
    </recommendedName>
</protein>
<dbReference type="SUPFAM" id="SSF110087">
    <property type="entry name" value="DR1885-like metal-binding protein"/>
    <property type="match status" value="1"/>
</dbReference>
<feature type="signal peptide" evidence="1">
    <location>
        <begin position="1"/>
        <end position="18"/>
    </location>
</feature>
<dbReference type="PANTHER" id="PTHR36302:SF1">
    <property type="entry name" value="COPPER CHAPERONE PCU(A)C"/>
    <property type="match status" value="1"/>
</dbReference>
<dbReference type="Gene3D" id="2.60.40.1890">
    <property type="entry name" value="PCu(A)C copper chaperone"/>
    <property type="match status" value="1"/>
</dbReference>
<dbReference type="InterPro" id="IPR007410">
    <property type="entry name" value="LpqE-like"/>
</dbReference>
<accession>A0A244CNH9</accession>
<proteinExistence type="predicted"/>
<keyword evidence="3" id="KW-1185">Reference proteome</keyword>